<keyword evidence="2" id="KW-1185">Reference proteome</keyword>
<feature type="non-terminal residue" evidence="1">
    <location>
        <position position="1"/>
    </location>
</feature>
<proteinExistence type="predicted"/>
<organism evidence="1 2">
    <name type="scientific">Gossypium harknessii</name>
    <dbReference type="NCBI Taxonomy" id="34285"/>
    <lineage>
        <taxon>Eukaryota</taxon>
        <taxon>Viridiplantae</taxon>
        <taxon>Streptophyta</taxon>
        <taxon>Embryophyta</taxon>
        <taxon>Tracheophyta</taxon>
        <taxon>Spermatophyta</taxon>
        <taxon>Magnoliopsida</taxon>
        <taxon>eudicotyledons</taxon>
        <taxon>Gunneridae</taxon>
        <taxon>Pentapetalae</taxon>
        <taxon>rosids</taxon>
        <taxon>malvids</taxon>
        <taxon>Malvales</taxon>
        <taxon>Malvaceae</taxon>
        <taxon>Malvoideae</taxon>
        <taxon>Gossypium</taxon>
    </lineage>
</organism>
<dbReference type="Proteomes" id="UP000593560">
    <property type="component" value="Unassembled WGS sequence"/>
</dbReference>
<sequence length="92" mass="10575">GEEPLGKYTVRSGYRTLLQGFRIPNTIVNNSGYNIFYKKIWQLNLSGKIKITAWRIFHRLIPNFYNLYNKRLVGSAVCPKCGGGARNLEYGF</sequence>
<evidence type="ECO:0008006" key="3">
    <source>
        <dbReference type="Google" id="ProtNLM"/>
    </source>
</evidence>
<dbReference type="OrthoDB" id="1717299at2759"/>
<protein>
    <recommendedName>
        <fullName evidence="3">Reverse transcriptase zinc-binding domain-containing protein</fullName>
    </recommendedName>
</protein>
<accession>A0A7J9I8P2</accession>
<reference evidence="1 2" key="1">
    <citation type="journal article" date="2019" name="Genome Biol. Evol.">
        <title>Insights into the evolution of the New World diploid cottons (Gossypium, subgenus Houzingenia) based on genome sequencing.</title>
        <authorList>
            <person name="Grover C.E."/>
            <person name="Arick M.A. 2nd"/>
            <person name="Thrash A."/>
            <person name="Conover J.L."/>
            <person name="Sanders W.S."/>
            <person name="Peterson D.G."/>
            <person name="Frelichowski J.E."/>
            <person name="Scheffler J.A."/>
            <person name="Scheffler B.E."/>
            <person name="Wendel J.F."/>
        </authorList>
    </citation>
    <scope>NUCLEOTIDE SEQUENCE [LARGE SCALE GENOMIC DNA]</scope>
    <source>
        <strain evidence="1">0</strain>
        <tissue evidence="1">Leaf</tissue>
    </source>
</reference>
<name>A0A7J9I8P2_9ROSI</name>
<gene>
    <name evidence="1" type="ORF">Gohar_021263</name>
</gene>
<evidence type="ECO:0000313" key="2">
    <source>
        <dbReference type="Proteomes" id="UP000593560"/>
    </source>
</evidence>
<dbReference type="AlphaFoldDB" id="A0A7J9I8P2"/>
<dbReference type="EMBL" id="JABFAD010295356">
    <property type="protein sequence ID" value="MBA0818457.1"/>
    <property type="molecule type" value="Genomic_DNA"/>
</dbReference>
<comment type="caution">
    <text evidence="1">The sequence shown here is derived from an EMBL/GenBank/DDBJ whole genome shotgun (WGS) entry which is preliminary data.</text>
</comment>
<evidence type="ECO:0000313" key="1">
    <source>
        <dbReference type="EMBL" id="MBA0818457.1"/>
    </source>
</evidence>